<proteinExistence type="inferred from homology"/>
<dbReference type="PANTHER" id="PTHR30508">
    <property type="entry name" value="FES CLUSTER ASSEMBLY PROTEIN SUF"/>
    <property type="match status" value="1"/>
</dbReference>
<organism evidence="3 4">
    <name type="scientific">Candidatus Gallimonas intestinavium</name>
    <dbReference type="NCBI Taxonomy" id="2838603"/>
    <lineage>
        <taxon>Bacteria</taxon>
        <taxon>Bacillati</taxon>
        <taxon>Bacillota</taxon>
        <taxon>Clostridia</taxon>
        <taxon>Candidatus Gallimonas</taxon>
    </lineage>
</organism>
<dbReference type="InterPro" id="IPR000825">
    <property type="entry name" value="SUF_FeS_clus_asmbl_SufBD_core"/>
</dbReference>
<name>A0A9D2G592_9FIRM</name>
<dbReference type="InterPro" id="IPR037284">
    <property type="entry name" value="SUF_FeS_clus_asmbl_SufBD_sf"/>
</dbReference>
<evidence type="ECO:0000256" key="1">
    <source>
        <dbReference type="ARBA" id="ARBA00043967"/>
    </source>
</evidence>
<evidence type="ECO:0000313" key="4">
    <source>
        <dbReference type="Proteomes" id="UP000824102"/>
    </source>
</evidence>
<feature type="domain" description="SUF system FeS cluster assembly SufBD core" evidence="2">
    <location>
        <begin position="86"/>
        <end position="304"/>
    </location>
</feature>
<gene>
    <name evidence="3" type="ORF">H9964_02250</name>
</gene>
<protein>
    <submittedName>
        <fullName evidence="3">SufD family Fe-S cluster assembly protein</fullName>
    </submittedName>
</protein>
<dbReference type="SUPFAM" id="SSF101960">
    <property type="entry name" value="Stabilizer of iron transporter SufD"/>
    <property type="match status" value="1"/>
</dbReference>
<dbReference type="Pfam" id="PF01458">
    <property type="entry name" value="SUFBD_core"/>
    <property type="match status" value="1"/>
</dbReference>
<sequence>MDELEKMLLMQVADLHRVPDGAYNIRKNGEGDGRRSTDRIRIEDRKDGHAGIDIFIAPNTKNESVHIPVVITKTDYRERVYNDFYIGENADVLIIAGCGIHNCGVETSEHTGVHTFHIGKGAKVRYVEKHYGSGDGNGENIMNPATVIYQDEDSRFEMESTQIKGIDSTDRETTATLKAGAELVVREKIYTHGRQFARTNFVVDLNGEGAGADVVSRSVAADDSRQTFGSRINGNAACHGHTECDSIIMDRACVTAVPELTANCVDAELIHEAAIGKIAGEQIIKLMTLGLTEQEAEEQIIKGFLS</sequence>
<reference evidence="3" key="2">
    <citation type="submission" date="2021-04" db="EMBL/GenBank/DDBJ databases">
        <authorList>
            <person name="Gilroy R."/>
        </authorList>
    </citation>
    <scope>NUCLEOTIDE SEQUENCE</scope>
    <source>
        <strain evidence="3">ChiW7-2402</strain>
    </source>
</reference>
<evidence type="ECO:0000259" key="2">
    <source>
        <dbReference type="Pfam" id="PF01458"/>
    </source>
</evidence>
<evidence type="ECO:0000313" key="3">
    <source>
        <dbReference type="EMBL" id="HIZ72385.1"/>
    </source>
</evidence>
<accession>A0A9D2G592</accession>
<dbReference type="EMBL" id="DXBB01000042">
    <property type="protein sequence ID" value="HIZ72385.1"/>
    <property type="molecule type" value="Genomic_DNA"/>
</dbReference>
<comment type="similarity">
    <text evidence="1">Belongs to the iron-sulfur cluster assembly SufBD family.</text>
</comment>
<dbReference type="InterPro" id="IPR055346">
    <property type="entry name" value="Fe-S_cluster_assembly_SufBD"/>
</dbReference>
<dbReference type="GO" id="GO:0016226">
    <property type="term" value="P:iron-sulfur cluster assembly"/>
    <property type="evidence" value="ECO:0007669"/>
    <property type="project" value="InterPro"/>
</dbReference>
<dbReference type="Proteomes" id="UP000824102">
    <property type="component" value="Unassembled WGS sequence"/>
</dbReference>
<dbReference type="PANTHER" id="PTHR30508:SF1">
    <property type="entry name" value="UPF0051 PROTEIN ABCI8, CHLOROPLASTIC-RELATED"/>
    <property type="match status" value="1"/>
</dbReference>
<dbReference type="AlphaFoldDB" id="A0A9D2G592"/>
<comment type="caution">
    <text evidence="3">The sequence shown here is derived from an EMBL/GenBank/DDBJ whole genome shotgun (WGS) entry which is preliminary data.</text>
</comment>
<reference evidence="3" key="1">
    <citation type="journal article" date="2021" name="PeerJ">
        <title>Extensive microbial diversity within the chicken gut microbiome revealed by metagenomics and culture.</title>
        <authorList>
            <person name="Gilroy R."/>
            <person name="Ravi A."/>
            <person name="Getino M."/>
            <person name="Pursley I."/>
            <person name="Horton D.L."/>
            <person name="Alikhan N.F."/>
            <person name="Baker D."/>
            <person name="Gharbi K."/>
            <person name="Hall N."/>
            <person name="Watson M."/>
            <person name="Adriaenssens E.M."/>
            <person name="Foster-Nyarko E."/>
            <person name="Jarju S."/>
            <person name="Secka A."/>
            <person name="Antonio M."/>
            <person name="Oren A."/>
            <person name="Chaudhuri R.R."/>
            <person name="La Ragione R."/>
            <person name="Hildebrand F."/>
            <person name="Pallen M.J."/>
        </authorList>
    </citation>
    <scope>NUCLEOTIDE SEQUENCE</scope>
    <source>
        <strain evidence="3">ChiW7-2402</strain>
    </source>
</reference>